<proteinExistence type="predicted"/>
<dbReference type="RefSeq" id="WP_398659458.1">
    <property type="nucleotide sequence ID" value="NZ_JBITDC010000013.1"/>
</dbReference>
<protein>
    <submittedName>
        <fullName evidence="8">B12-binding domain-containing radical SAM protein</fullName>
    </submittedName>
</protein>
<dbReference type="InterPro" id="IPR006638">
    <property type="entry name" value="Elp3/MiaA/NifB-like_rSAM"/>
</dbReference>
<sequence>MLLVNPPNTNQVRDDVSCTLTRPEDLTDWANVPSLGVLSLASALVPVPGLTPVYLDGTVVPWPEILRFVEDNAGDLLAVCVSMLTASYEAGLQLLRHVKAVRPGIRTVVGNDHVTALARQCLSRRRDCIDYAFAGNEVVGPFRSLIADLHRGGVRSADHYPGLVTWTADGLVMTEQRPEPVFTDHDYRLIDEHFPHTPQYRANFATRVAPRLRELLGVPLHNAVPMELARGCIKFSRDDACTFCSIQYGGMWRNSVPDAERGWRVVEHAVHSGYDFLSLTADELPLTFGSLLREMCRSAPGWWRGTPPDERPVFAGYARADGLSSPRHAATLRELGVRYLMVGLDAGSPVSLSALNKPLTPARGGDPRFRAERMFQHNLDAMDRARDEGIFLKTGFVVGHIGMTRRLLHENVDSICALVDGGKGAIASSDIEVLSPEPGSFDHRFLTEPAYAAATAGRLGLEIADADVREEIAERHAGVDVMDREEAMADYVRALMPELSLDDLAQARQRLREHCSNTGVYVGE</sequence>
<dbReference type="PROSITE" id="PS51332">
    <property type="entry name" value="B12_BINDING"/>
    <property type="match status" value="1"/>
</dbReference>
<dbReference type="SFLD" id="SFLDG01082">
    <property type="entry name" value="B12-binding_domain_containing"/>
    <property type="match status" value="1"/>
</dbReference>
<gene>
    <name evidence="8" type="ORF">ACIA8P_30550</name>
</gene>
<evidence type="ECO:0000256" key="1">
    <source>
        <dbReference type="ARBA" id="ARBA00001966"/>
    </source>
</evidence>
<dbReference type="InterPro" id="IPR051198">
    <property type="entry name" value="BchE-like"/>
</dbReference>
<dbReference type="PROSITE" id="PS51918">
    <property type="entry name" value="RADICAL_SAM"/>
    <property type="match status" value="1"/>
</dbReference>
<comment type="caution">
    <text evidence="8">The sequence shown here is derived from an EMBL/GenBank/DDBJ whole genome shotgun (WGS) entry which is preliminary data.</text>
</comment>
<dbReference type="SUPFAM" id="SSF102114">
    <property type="entry name" value="Radical SAM enzymes"/>
    <property type="match status" value="1"/>
</dbReference>
<evidence type="ECO:0000256" key="5">
    <source>
        <dbReference type="ARBA" id="ARBA00023014"/>
    </source>
</evidence>
<evidence type="ECO:0000256" key="3">
    <source>
        <dbReference type="ARBA" id="ARBA00022723"/>
    </source>
</evidence>
<evidence type="ECO:0000313" key="8">
    <source>
        <dbReference type="EMBL" id="MFI5678950.1"/>
    </source>
</evidence>
<evidence type="ECO:0000313" key="9">
    <source>
        <dbReference type="Proteomes" id="UP001612415"/>
    </source>
</evidence>
<evidence type="ECO:0000256" key="2">
    <source>
        <dbReference type="ARBA" id="ARBA00022691"/>
    </source>
</evidence>
<feature type="domain" description="B12-binding" evidence="6">
    <location>
        <begin position="17"/>
        <end position="156"/>
    </location>
</feature>
<evidence type="ECO:0000256" key="4">
    <source>
        <dbReference type="ARBA" id="ARBA00023004"/>
    </source>
</evidence>
<name>A0ABW7Y996_STRCE</name>
<dbReference type="SFLD" id="SFLDS00029">
    <property type="entry name" value="Radical_SAM"/>
    <property type="match status" value="1"/>
</dbReference>
<keyword evidence="5" id="KW-0411">Iron-sulfur</keyword>
<dbReference type="EMBL" id="JBITDC010000013">
    <property type="protein sequence ID" value="MFI5678950.1"/>
    <property type="molecule type" value="Genomic_DNA"/>
</dbReference>
<dbReference type="Pfam" id="PF02310">
    <property type="entry name" value="B12-binding"/>
    <property type="match status" value="1"/>
</dbReference>
<keyword evidence="4" id="KW-0408">Iron</keyword>
<keyword evidence="2" id="KW-0949">S-adenosyl-L-methionine</keyword>
<accession>A0ABW7Y996</accession>
<comment type="cofactor">
    <cofactor evidence="1">
        <name>[4Fe-4S] cluster</name>
        <dbReference type="ChEBI" id="CHEBI:49883"/>
    </cofactor>
</comment>
<organism evidence="8 9">
    <name type="scientific">Streptomyces cellulosae</name>
    <dbReference type="NCBI Taxonomy" id="1968"/>
    <lineage>
        <taxon>Bacteria</taxon>
        <taxon>Bacillati</taxon>
        <taxon>Actinomycetota</taxon>
        <taxon>Actinomycetes</taxon>
        <taxon>Kitasatosporales</taxon>
        <taxon>Streptomycetaceae</taxon>
        <taxon>Streptomyces</taxon>
    </lineage>
</organism>
<keyword evidence="3" id="KW-0479">Metal-binding</keyword>
<dbReference type="SMART" id="SM00729">
    <property type="entry name" value="Elp3"/>
    <property type="match status" value="1"/>
</dbReference>
<keyword evidence="9" id="KW-1185">Reference proteome</keyword>
<reference evidence="8 9" key="1">
    <citation type="submission" date="2024-10" db="EMBL/GenBank/DDBJ databases">
        <title>The Natural Products Discovery Center: Release of the First 8490 Sequenced Strains for Exploring Actinobacteria Biosynthetic Diversity.</title>
        <authorList>
            <person name="Kalkreuter E."/>
            <person name="Kautsar S.A."/>
            <person name="Yang D."/>
            <person name="Bader C.D."/>
            <person name="Teijaro C.N."/>
            <person name="Fluegel L."/>
            <person name="Davis C.M."/>
            <person name="Simpson J.R."/>
            <person name="Lauterbach L."/>
            <person name="Steele A.D."/>
            <person name="Gui C."/>
            <person name="Meng S."/>
            <person name="Li G."/>
            <person name="Viehrig K."/>
            <person name="Ye F."/>
            <person name="Su P."/>
            <person name="Kiefer A.F."/>
            <person name="Nichols A."/>
            <person name="Cepeda A.J."/>
            <person name="Yan W."/>
            <person name="Fan B."/>
            <person name="Jiang Y."/>
            <person name="Adhikari A."/>
            <person name="Zheng C.-J."/>
            <person name="Schuster L."/>
            <person name="Cowan T.M."/>
            <person name="Smanski M.J."/>
            <person name="Chevrette M.G."/>
            <person name="De Carvalho L.P.S."/>
            <person name="Shen B."/>
        </authorList>
    </citation>
    <scope>NUCLEOTIDE SEQUENCE [LARGE SCALE GENOMIC DNA]</scope>
    <source>
        <strain evidence="8 9">NPDC051599</strain>
    </source>
</reference>
<dbReference type="InterPro" id="IPR007197">
    <property type="entry name" value="rSAM"/>
</dbReference>
<dbReference type="InterPro" id="IPR058240">
    <property type="entry name" value="rSAM_sf"/>
</dbReference>
<dbReference type="PANTHER" id="PTHR43409">
    <property type="entry name" value="ANAEROBIC MAGNESIUM-PROTOPORPHYRIN IX MONOMETHYL ESTER CYCLASE-RELATED"/>
    <property type="match status" value="1"/>
</dbReference>
<evidence type="ECO:0000259" key="6">
    <source>
        <dbReference type="PROSITE" id="PS51332"/>
    </source>
</evidence>
<feature type="domain" description="Radical SAM core" evidence="7">
    <location>
        <begin position="218"/>
        <end position="470"/>
    </location>
</feature>
<evidence type="ECO:0000259" key="7">
    <source>
        <dbReference type="PROSITE" id="PS51918"/>
    </source>
</evidence>
<dbReference type="Gene3D" id="3.40.50.280">
    <property type="entry name" value="Cobalamin-binding domain"/>
    <property type="match status" value="1"/>
</dbReference>
<dbReference type="InterPro" id="IPR006158">
    <property type="entry name" value="Cobalamin-bd"/>
</dbReference>
<dbReference type="Proteomes" id="UP001612415">
    <property type="component" value="Unassembled WGS sequence"/>
</dbReference>